<evidence type="ECO:0000256" key="1">
    <source>
        <dbReference type="SAM" id="SignalP"/>
    </source>
</evidence>
<dbReference type="OrthoDB" id="5914970at2"/>
<dbReference type="RefSeq" id="WP_086958538.1">
    <property type="nucleotide sequence ID" value="NZ_AP018681.1"/>
</dbReference>
<protein>
    <submittedName>
        <fullName evidence="2">DUF2861 family protein</fullName>
    </submittedName>
</protein>
<evidence type="ECO:0000313" key="3">
    <source>
        <dbReference type="Proteomes" id="UP000252479"/>
    </source>
</evidence>
<reference evidence="2 3" key="1">
    <citation type="journal article" date="2017" name="Elife">
        <title>Extensive horizontal gene transfer in cheese-associated bacteria.</title>
        <authorList>
            <person name="Bonham K.S."/>
            <person name="Wolfe B.E."/>
            <person name="Dutton R.J."/>
        </authorList>
    </citation>
    <scope>NUCLEOTIDE SEQUENCE [LARGE SCALE GENOMIC DNA]</scope>
    <source>
        <strain evidence="2 3">JB196</strain>
    </source>
</reference>
<dbReference type="AlphaFoldDB" id="A0A368LHP0"/>
<proteinExistence type="predicted"/>
<accession>A0A368LHP0</accession>
<dbReference type="InterPro" id="IPR021290">
    <property type="entry name" value="DUF2861"/>
</dbReference>
<dbReference type="EMBL" id="QPGL01000002">
    <property type="protein sequence ID" value="RCS70237.1"/>
    <property type="molecule type" value="Genomic_DNA"/>
</dbReference>
<dbReference type="Proteomes" id="UP000252479">
    <property type="component" value="Unassembled WGS sequence"/>
</dbReference>
<keyword evidence="3" id="KW-1185">Reference proteome</keyword>
<sequence length="293" mass="34035">MSHLKLSFTFVTLSLFAVSASSWAAKPNDWFTEKSSLTNAHKTLLEGDLEQSFHSMIQTWQKEPKEHIKNHLDNLLTKALDKDCGRSFDGSGFPSWLEKVTIQRQTIQSPGRLNYRLRILVQSNHRLDDVTFTKWPDLTLINKVGLVENKERNHWLYSNRIDMNAQIDSGLYKFKLIDEAGEEWENWVILSKPNNKQTVRWNSKDTWVVDKIGLLNRFCPLPVLEVSLYGNVSGEYTEVWKKEYETDYPESVSNVALPPNRYLLGVSITHKRWQGLMTIEDKQIINKAYDISD</sequence>
<dbReference type="GeneID" id="303189705"/>
<gene>
    <name evidence="2" type="ORF">CIK83_12315</name>
</gene>
<keyword evidence="1" id="KW-0732">Signal</keyword>
<feature type="signal peptide" evidence="1">
    <location>
        <begin position="1"/>
        <end position="24"/>
    </location>
</feature>
<dbReference type="Pfam" id="PF11060">
    <property type="entry name" value="DUF2861"/>
    <property type="match status" value="1"/>
</dbReference>
<name>A0A368LHP0_9VIBR</name>
<evidence type="ECO:0000313" key="2">
    <source>
        <dbReference type="EMBL" id="RCS70237.1"/>
    </source>
</evidence>
<organism evidence="2 3">
    <name type="scientific">Vibrio casei</name>
    <dbReference type="NCBI Taxonomy" id="673372"/>
    <lineage>
        <taxon>Bacteria</taxon>
        <taxon>Pseudomonadati</taxon>
        <taxon>Pseudomonadota</taxon>
        <taxon>Gammaproteobacteria</taxon>
        <taxon>Vibrionales</taxon>
        <taxon>Vibrionaceae</taxon>
        <taxon>Vibrio</taxon>
    </lineage>
</organism>
<feature type="chain" id="PRO_5017068272" evidence="1">
    <location>
        <begin position="25"/>
        <end position="293"/>
    </location>
</feature>
<comment type="caution">
    <text evidence="2">The sequence shown here is derived from an EMBL/GenBank/DDBJ whole genome shotgun (WGS) entry which is preliminary data.</text>
</comment>